<feature type="compositionally biased region" description="Low complexity" evidence="10">
    <location>
        <begin position="706"/>
        <end position="728"/>
    </location>
</feature>
<feature type="compositionally biased region" description="Polar residues" evidence="10">
    <location>
        <begin position="756"/>
        <end position="780"/>
    </location>
</feature>
<dbReference type="InterPro" id="IPR051007">
    <property type="entry name" value="creA/MIG_C2H2-ZnF"/>
</dbReference>
<feature type="compositionally biased region" description="Low complexity" evidence="10">
    <location>
        <begin position="110"/>
        <end position="139"/>
    </location>
</feature>
<keyword evidence="3" id="KW-0677">Repeat</keyword>
<feature type="region of interest" description="Disordered" evidence="10">
    <location>
        <begin position="949"/>
        <end position="978"/>
    </location>
</feature>
<organism evidence="12 13">
    <name type="scientific">Lodderomyces beijingensis</name>
    <dbReference type="NCBI Taxonomy" id="1775926"/>
    <lineage>
        <taxon>Eukaryota</taxon>
        <taxon>Fungi</taxon>
        <taxon>Dikarya</taxon>
        <taxon>Ascomycota</taxon>
        <taxon>Saccharomycotina</taxon>
        <taxon>Pichiomycetes</taxon>
        <taxon>Debaryomycetaceae</taxon>
        <taxon>Candida/Lodderomyces clade</taxon>
        <taxon>Lodderomyces</taxon>
    </lineage>
</organism>
<dbReference type="Gene3D" id="3.30.160.60">
    <property type="entry name" value="Classic Zinc Finger"/>
    <property type="match status" value="2"/>
</dbReference>
<dbReference type="SMART" id="SM00355">
    <property type="entry name" value="ZnF_C2H2"/>
    <property type="match status" value="2"/>
</dbReference>
<protein>
    <recommendedName>
        <fullName evidence="11">C2H2-type domain-containing protein</fullName>
    </recommendedName>
</protein>
<feature type="compositionally biased region" description="Acidic residues" evidence="10">
    <location>
        <begin position="969"/>
        <end position="978"/>
    </location>
</feature>
<evidence type="ECO:0000256" key="4">
    <source>
        <dbReference type="ARBA" id="ARBA00022771"/>
    </source>
</evidence>
<feature type="compositionally biased region" description="Low complexity" evidence="10">
    <location>
        <begin position="332"/>
        <end position="343"/>
    </location>
</feature>
<dbReference type="PROSITE" id="PS00028">
    <property type="entry name" value="ZINC_FINGER_C2H2_1"/>
    <property type="match status" value="2"/>
</dbReference>
<dbReference type="InterPro" id="IPR036236">
    <property type="entry name" value="Znf_C2H2_sf"/>
</dbReference>
<evidence type="ECO:0000256" key="9">
    <source>
        <dbReference type="PROSITE-ProRule" id="PRU00042"/>
    </source>
</evidence>
<dbReference type="GeneID" id="92206814"/>
<gene>
    <name evidence="12" type="ORF">LODBEIA_P16180</name>
</gene>
<evidence type="ECO:0000313" key="13">
    <source>
        <dbReference type="Proteomes" id="UP001497383"/>
    </source>
</evidence>
<evidence type="ECO:0000256" key="10">
    <source>
        <dbReference type="SAM" id="MobiDB-lite"/>
    </source>
</evidence>
<dbReference type="PANTHER" id="PTHR47428">
    <property type="entry name" value="REGULATORY PROTEIN MIG1-RELATED"/>
    <property type="match status" value="1"/>
</dbReference>
<feature type="region of interest" description="Disordered" evidence="10">
    <location>
        <begin position="458"/>
        <end position="508"/>
    </location>
</feature>
<sequence length="978" mass="107939">MDPNSEMEQLISEFYSDFKTRDIVDEGFAITPELPQRDKSQQLPSSHHFTTRDINKDYGEIYPQLHGMSANENYNVAESSQNDLAYQLAGTAFLDVNNMDFELNIPGQVQSSDQQFQSQHSLEFQAGQSQLQAQPQHGSSQASDQIHSNLQNTQLQTAMGNEQDNMEIDESPPFTIESDLYFDQALDNNSVITNNRVHNQDGDSLSRNRLSVFSQNTTHSGLPNSLLKSPMQPNEIKASPFDNNSRASSYQNIQHASCSNSNSNSAAAAAAAAAAAGTGIGTTNTAYESMAFTNGRNLFFDSENQQIVGRLRNGSIDSYYAANVINQHALLQSQQPHQSQQSLVPNSHSHSHSHSHQQLHSNGQFLNQASQQELSPLTTSTSHTQSVSSLHSTQASFFSAQQYIKRNSFDHQSGSQHRPSSEGFGRPSIVENTQSQQSQQRNPRYLSFTNSISNIIPFMGDKNQQRSPPHAQNPAPQSLFKNNNSNNNNNNSNNNNNNHNSNGTQPQSRHLIRSIFKSSTPQAAVNEDLQVKTEENVDTNMDEIANQFLHIPQENSNFANTVTVKEENEPEPEFTTSTKKVKAPKRSLFTRFKSSKQEDGKPTVEEKLESQDVEMGDHIEPISNPASSGTPSIMTSGAAVDALENSTSETSQSNEPDYAALFENVGKRKPSSATTGKQKKEKVKAKEEPSAKQSSTSIFFGKQKNKQQQQQQQQQQNQQHQHQQYQQQSVSSGASIVDNASERISVSSSNASSNVQRLPSNDMEQQNLTPPSTPGNSTLASASKRILGSKIMSKTSSSSSKKACIKSTKKITEEELERKETPIIASLDTPVATMISKGVEVQVDLASLDLPPDTKIFPTSIINSKNRTRGRKENKEADLNDESKIYLCNYCSRRFKRHEHLKRHFRSLHTFEKPYDCSICNKKFSRSDNLNQHLKIHKLEEEEEAAAAAAAAAGGSGVSASAATAGTEVAEDMNEEGS</sequence>
<evidence type="ECO:0000256" key="8">
    <source>
        <dbReference type="ARBA" id="ARBA00023242"/>
    </source>
</evidence>
<comment type="subcellular location">
    <subcellularLocation>
        <location evidence="1">Nucleus</location>
    </subcellularLocation>
</comment>
<evidence type="ECO:0000256" key="5">
    <source>
        <dbReference type="ARBA" id="ARBA00022833"/>
    </source>
</evidence>
<evidence type="ECO:0000256" key="2">
    <source>
        <dbReference type="ARBA" id="ARBA00022723"/>
    </source>
</evidence>
<dbReference type="Proteomes" id="UP001497383">
    <property type="component" value="Chromosome 2"/>
</dbReference>
<feature type="region of interest" description="Disordered" evidence="10">
    <location>
        <begin position="642"/>
        <end position="780"/>
    </location>
</feature>
<evidence type="ECO:0000256" key="7">
    <source>
        <dbReference type="ARBA" id="ARBA00023163"/>
    </source>
</evidence>
<reference evidence="12 13" key="1">
    <citation type="submission" date="2024-03" db="EMBL/GenBank/DDBJ databases">
        <authorList>
            <person name="Brejova B."/>
        </authorList>
    </citation>
    <scope>NUCLEOTIDE SEQUENCE [LARGE SCALE GENOMIC DNA]</scope>
    <source>
        <strain evidence="12 13">CBS 14171</strain>
    </source>
</reference>
<evidence type="ECO:0000259" key="11">
    <source>
        <dbReference type="PROSITE" id="PS50157"/>
    </source>
</evidence>
<keyword evidence="13" id="KW-1185">Reference proteome</keyword>
<keyword evidence="5" id="KW-0862">Zinc</keyword>
<dbReference type="SUPFAM" id="SSF57667">
    <property type="entry name" value="beta-beta-alpha zinc fingers"/>
    <property type="match status" value="1"/>
</dbReference>
<feature type="compositionally biased region" description="Low complexity" evidence="10">
    <location>
        <begin position="745"/>
        <end position="755"/>
    </location>
</feature>
<dbReference type="Pfam" id="PF00096">
    <property type="entry name" value="zf-C2H2"/>
    <property type="match status" value="1"/>
</dbReference>
<keyword evidence="7" id="KW-0804">Transcription</keyword>
<dbReference type="EMBL" id="OZ022406">
    <property type="protein sequence ID" value="CAK9437240.1"/>
    <property type="molecule type" value="Genomic_DNA"/>
</dbReference>
<feature type="region of interest" description="Disordered" evidence="10">
    <location>
        <begin position="409"/>
        <end position="443"/>
    </location>
</feature>
<feature type="region of interest" description="Disordered" evidence="10">
    <location>
        <begin position="332"/>
        <end position="360"/>
    </location>
</feature>
<feature type="compositionally biased region" description="Polar residues" evidence="10">
    <location>
        <begin position="430"/>
        <end position="443"/>
    </location>
</feature>
<feature type="compositionally biased region" description="Low complexity" evidence="10">
    <location>
        <begin position="482"/>
        <end position="502"/>
    </location>
</feature>
<feature type="domain" description="C2H2-type" evidence="11">
    <location>
        <begin position="886"/>
        <end position="914"/>
    </location>
</feature>
<feature type="compositionally biased region" description="Low complexity" evidence="10">
    <location>
        <begin position="644"/>
        <end position="655"/>
    </location>
</feature>
<feature type="region of interest" description="Disordered" evidence="10">
    <location>
        <begin position="110"/>
        <end position="146"/>
    </location>
</feature>
<dbReference type="PROSITE" id="PS50157">
    <property type="entry name" value="ZINC_FINGER_C2H2_2"/>
    <property type="match status" value="2"/>
</dbReference>
<feature type="domain" description="C2H2-type" evidence="11">
    <location>
        <begin position="915"/>
        <end position="942"/>
    </location>
</feature>
<dbReference type="RefSeq" id="XP_066828556.1">
    <property type="nucleotide sequence ID" value="XM_066971526.1"/>
</dbReference>
<evidence type="ECO:0000313" key="12">
    <source>
        <dbReference type="EMBL" id="CAK9437240.1"/>
    </source>
</evidence>
<dbReference type="InterPro" id="IPR013087">
    <property type="entry name" value="Znf_C2H2_type"/>
</dbReference>
<keyword evidence="2" id="KW-0479">Metal-binding</keyword>
<evidence type="ECO:0000256" key="3">
    <source>
        <dbReference type="ARBA" id="ARBA00022737"/>
    </source>
</evidence>
<keyword evidence="6" id="KW-0805">Transcription regulation</keyword>
<evidence type="ECO:0000256" key="6">
    <source>
        <dbReference type="ARBA" id="ARBA00023015"/>
    </source>
</evidence>
<keyword evidence="8" id="KW-0539">Nucleus</keyword>
<dbReference type="PANTHER" id="PTHR47428:SF2">
    <property type="entry name" value="ZINC FINGER PROTEIN RSV1"/>
    <property type="match status" value="1"/>
</dbReference>
<feature type="compositionally biased region" description="Polar residues" evidence="10">
    <location>
        <begin position="409"/>
        <end position="418"/>
    </location>
</feature>
<accession>A0ABP0ZGW2</accession>
<evidence type="ECO:0000256" key="1">
    <source>
        <dbReference type="ARBA" id="ARBA00004123"/>
    </source>
</evidence>
<name>A0ABP0ZGW2_9ASCO</name>
<feature type="compositionally biased region" description="Low complexity" evidence="10">
    <location>
        <begin position="949"/>
        <end position="968"/>
    </location>
</feature>
<keyword evidence="4 9" id="KW-0863">Zinc-finger</keyword>
<proteinExistence type="predicted"/>